<reference evidence="2 3" key="1">
    <citation type="submission" date="2019-02" db="EMBL/GenBank/DDBJ databases">
        <title>Siculibacillus lacustris gen. nov., sp. nov., a new rosette-forming bacterium isolated from a freshwater crater lake (Lake St. Ana, Romania).</title>
        <authorList>
            <person name="Felfoldi T."/>
            <person name="Marton Z."/>
            <person name="Szabo A."/>
            <person name="Mentes A."/>
            <person name="Boka K."/>
            <person name="Marialigeti K."/>
            <person name="Mathe I."/>
            <person name="Koncz M."/>
            <person name="Schumann P."/>
            <person name="Toth E."/>
        </authorList>
    </citation>
    <scope>NUCLEOTIDE SEQUENCE [LARGE SCALE GENOMIC DNA]</scope>
    <source>
        <strain evidence="2 3">SA-279</strain>
    </source>
</reference>
<dbReference type="Pfam" id="PF04891">
    <property type="entry name" value="NifQ"/>
    <property type="match status" value="1"/>
</dbReference>
<gene>
    <name evidence="2" type="ORF">EYW49_10455</name>
</gene>
<dbReference type="GO" id="GO:0030151">
    <property type="term" value="F:molybdenum ion binding"/>
    <property type="evidence" value="ECO:0007669"/>
    <property type="project" value="InterPro"/>
</dbReference>
<dbReference type="EMBL" id="SJFN01000013">
    <property type="protein sequence ID" value="TBW38063.1"/>
    <property type="molecule type" value="Genomic_DNA"/>
</dbReference>
<keyword evidence="3" id="KW-1185">Reference proteome</keyword>
<name>A0A4Q9VSZ4_9HYPH</name>
<dbReference type="Proteomes" id="UP000292781">
    <property type="component" value="Unassembled WGS sequence"/>
</dbReference>
<dbReference type="InterPro" id="IPR006975">
    <property type="entry name" value="NifQ"/>
</dbReference>
<evidence type="ECO:0000313" key="3">
    <source>
        <dbReference type="Proteomes" id="UP000292781"/>
    </source>
</evidence>
<sequence>MAGATATAPPTVATIADADGTIALAATADTDGPIARAPSSSPPSRGRDREGGQGISSATPVHDTAAAPPLPVPPPRGGRGRVGTGPSEHLPSLDIAPILATVIARRAMRADHLWQDLGLTDRSELGRLLARHFPALHAGNTANMRWKKYFYRKLCEAEGFVLCAAPSCAQCTDFAACFGAEDGESRLARNRRAYETAERPVAVAAE</sequence>
<evidence type="ECO:0000256" key="1">
    <source>
        <dbReference type="SAM" id="MobiDB-lite"/>
    </source>
</evidence>
<accession>A0A4Q9VSZ4</accession>
<feature type="compositionally biased region" description="Low complexity" evidence="1">
    <location>
        <begin position="32"/>
        <end position="44"/>
    </location>
</feature>
<dbReference type="AlphaFoldDB" id="A0A4Q9VSZ4"/>
<organism evidence="2 3">
    <name type="scientific">Siculibacillus lacustris</name>
    <dbReference type="NCBI Taxonomy" id="1549641"/>
    <lineage>
        <taxon>Bacteria</taxon>
        <taxon>Pseudomonadati</taxon>
        <taxon>Pseudomonadota</taxon>
        <taxon>Alphaproteobacteria</taxon>
        <taxon>Hyphomicrobiales</taxon>
        <taxon>Ancalomicrobiaceae</taxon>
        <taxon>Siculibacillus</taxon>
    </lineage>
</organism>
<dbReference type="OrthoDB" id="192277at2"/>
<protein>
    <submittedName>
        <fullName evidence="2">Nitrogen fixation protein NifQ</fullName>
    </submittedName>
</protein>
<proteinExistence type="predicted"/>
<evidence type="ECO:0000313" key="2">
    <source>
        <dbReference type="EMBL" id="TBW38063.1"/>
    </source>
</evidence>
<comment type="caution">
    <text evidence="2">The sequence shown here is derived from an EMBL/GenBank/DDBJ whole genome shotgun (WGS) entry which is preliminary data.</text>
</comment>
<feature type="region of interest" description="Disordered" evidence="1">
    <location>
        <begin position="24"/>
        <end position="90"/>
    </location>
</feature>
<dbReference type="GO" id="GO:0009399">
    <property type="term" value="P:nitrogen fixation"/>
    <property type="evidence" value="ECO:0007669"/>
    <property type="project" value="InterPro"/>
</dbReference>